<gene>
    <name evidence="6" type="ordered locus">Tter_1503</name>
</gene>
<dbReference type="GO" id="GO:0046872">
    <property type="term" value="F:metal ion binding"/>
    <property type="evidence" value="ECO:0007669"/>
    <property type="project" value="UniProtKB-KW"/>
</dbReference>
<evidence type="ECO:0000259" key="5">
    <source>
        <dbReference type="SMART" id="SM00872"/>
    </source>
</evidence>
<dbReference type="Gene3D" id="1.20.1270.50">
    <property type="entry name" value="Glycoside hydrolase family 38, central domain"/>
    <property type="match status" value="1"/>
</dbReference>
<evidence type="ECO:0000313" key="6">
    <source>
        <dbReference type="EMBL" id="ACZ42409.1"/>
    </source>
</evidence>
<dbReference type="InterPro" id="IPR011682">
    <property type="entry name" value="Glyco_hydro_38_C"/>
</dbReference>
<dbReference type="EMBL" id="CP001825">
    <property type="protein sequence ID" value="ACZ42409.1"/>
    <property type="molecule type" value="Genomic_DNA"/>
</dbReference>
<keyword evidence="3 6" id="KW-0378">Hydrolase</keyword>
<dbReference type="Pfam" id="PF17677">
    <property type="entry name" value="Glyco_hydro38C2"/>
    <property type="match status" value="1"/>
</dbReference>
<dbReference type="SUPFAM" id="SSF88688">
    <property type="entry name" value="Families 57/38 glycoside transferase middle domain"/>
    <property type="match status" value="1"/>
</dbReference>
<dbReference type="InterPro" id="IPR015341">
    <property type="entry name" value="Glyco_hydro_38_cen"/>
</dbReference>
<dbReference type="Proteomes" id="UP000000323">
    <property type="component" value="Chromosome 1"/>
</dbReference>
<dbReference type="InterPro" id="IPR000602">
    <property type="entry name" value="Glyco_hydro_38_N"/>
</dbReference>
<evidence type="ECO:0000313" key="7">
    <source>
        <dbReference type="Proteomes" id="UP000000323"/>
    </source>
</evidence>
<evidence type="ECO:0000256" key="4">
    <source>
        <dbReference type="ARBA" id="ARBA00023295"/>
    </source>
</evidence>
<protein>
    <submittedName>
        <fullName evidence="6">Glycoside hydrolase family 38</fullName>
    </submittedName>
</protein>
<name>D1CC94_THET1</name>
<dbReference type="GO" id="GO:0006013">
    <property type="term" value="P:mannose metabolic process"/>
    <property type="evidence" value="ECO:0007669"/>
    <property type="project" value="InterPro"/>
</dbReference>
<evidence type="ECO:0000256" key="1">
    <source>
        <dbReference type="ARBA" id="ARBA00009792"/>
    </source>
</evidence>
<dbReference type="InterPro" id="IPR013780">
    <property type="entry name" value="Glyco_hydro_b"/>
</dbReference>
<dbReference type="CDD" id="cd10789">
    <property type="entry name" value="GH38N_AMII_ER_cytosolic"/>
    <property type="match status" value="1"/>
</dbReference>
<organism evidence="6 7">
    <name type="scientific">Thermobaculum terrenum (strain ATCC BAA-798 / CCMEE 7001 / YNP1)</name>
    <dbReference type="NCBI Taxonomy" id="525904"/>
    <lineage>
        <taxon>Bacteria</taxon>
        <taxon>Bacillati</taxon>
        <taxon>Chloroflexota</taxon>
        <taxon>Chloroflexia</taxon>
        <taxon>Candidatus Thermobaculales</taxon>
        <taxon>Candidatus Thermobaculaceae</taxon>
        <taxon>Thermobaculum</taxon>
    </lineage>
</organism>
<dbReference type="PANTHER" id="PTHR46017:SF1">
    <property type="entry name" value="ALPHA-MANNOSIDASE 2C1"/>
    <property type="match status" value="1"/>
</dbReference>
<evidence type="ECO:0000256" key="3">
    <source>
        <dbReference type="ARBA" id="ARBA00022801"/>
    </source>
</evidence>
<dbReference type="AlphaFoldDB" id="D1CC94"/>
<evidence type="ECO:0000256" key="2">
    <source>
        <dbReference type="ARBA" id="ARBA00022723"/>
    </source>
</evidence>
<dbReference type="STRING" id="525904.Tter_1503"/>
<sequence>MPSSHRPRIVYMVGNAHIDPVWLWRWNEGFQEIKATFRSALDRLKEYPDFIFTASSAAFYEWIEGNDPDMFEEIQKRVKEGRWHICGGWWVEPDCNLPSGESFVRQGLYGQRYFLSRFGITASVGYNPDSFGHNIMLPQILSKSEMQFYVFMRPGPHEKELPSRLFWWKSPDGSSVLAYRIPYPYCTDRGDLREHLLNCIADEDLDISMCFYGVGNHGGGPTRRNIESIISMGSEEDLPELVFSSPNMFFNAVSDLAQESPVIEDELQHHASGCYSVHSSIKKLNRLAENRLIVAEKVSSLANLLLRHPYPEDFDRAWKNVLFNQFHDILAGTSIELAYEDALYTYGEAISIADRNLNAALQSVSWKVNIEGDTHSLEDSKAVFVFNPHPWKISEIVEVESSLRKDLQYELVDASGGSHPFQYIKPDATTMSHRKICFVADVPAFGWQTYTLKPRSSKSLEEDTNPVNCIADDLRIETPSFVMQVDDSCGGIARLFDKRHNVEVFRSTAALPLVIADNSDTWSHGVFKFDDICGRFELAGSKLVEHGSVKSVIRTESHYGSSLLVQEFTLYPWRDQIDVNVVVDWREKHKLLKLAFPVNWNADYVTYEIPYGHITRPLNGEEEPGQSWVDISGVLESGQEYGLSLINDCKYSYSAFDNAFAITVLRSPVYAHHVPAELNPDVSYSYIDQGMQRFRYTLLPHSGSWRDARTPLAAALLNQPPIAIFESFHPGVLPPTYSAMEVSPSNVIVSVLKRAEDGYGYILRAYETNGEVVTARVRLFMLDLDIELQFAPYEIKTIKIDPESKQFEEVNLLEFAEGNS</sequence>
<dbReference type="GO" id="GO:0009313">
    <property type="term" value="P:oligosaccharide catabolic process"/>
    <property type="evidence" value="ECO:0007669"/>
    <property type="project" value="TreeGrafter"/>
</dbReference>
<dbReference type="GO" id="GO:0030246">
    <property type="term" value="F:carbohydrate binding"/>
    <property type="evidence" value="ECO:0007669"/>
    <property type="project" value="InterPro"/>
</dbReference>
<dbReference type="InterPro" id="IPR011013">
    <property type="entry name" value="Gal_mutarotase_sf_dom"/>
</dbReference>
<dbReference type="InterPro" id="IPR011330">
    <property type="entry name" value="Glyco_hydro/deAcase_b/a-brl"/>
</dbReference>
<dbReference type="Gene3D" id="2.70.98.30">
    <property type="entry name" value="Golgi alpha-mannosidase II, domain 4"/>
    <property type="match status" value="1"/>
</dbReference>
<dbReference type="Pfam" id="PF09261">
    <property type="entry name" value="Alpha-mann_mid"/>
    <property type="match status" value="1"/>
</dbReference>
<dbReference type="Gene3D" id="3.20.110.10">
    <property type="entry name" value="Glycoside hydrolase 38, N terminal domain"/>
    <property type="match status" value="1"/>
</dbReference>
<dbReference type="Gene3D" id="2.60.40.1180">
    <property type="entry name" value="Golgi alpha-mannosidase II"/>
    <property type="match status" value="1"/>
</dbReference>
<dbReference type="SUPFAM" id="SSF74650">
    <property type="entry name" value="Galactose mutarotase-like"/>
    <property type="match status" value="1"/>
</dbReference>
<keyword evidence="2" id="KW-0479">Metal-binding</keyword>
<dbReference type="GO" id="GO:0004559">
    <property type="term" value="F:alpha-mannosidase activity"/>
    <property type="evidence" value="ECO:0007669"/>
    <property type="project" value="InterPro"/>
</dbReference>
<dbReference type="RefSeq" id="WP_012875444.1">
    <property type="nucleotide sequence ID" value="NC_013525.1"/>
</dbReference>
<reference evidence="7" key="1">
    <citation type="journal article" date="2010" name="Stand. Genomic Sci.">
        <title>Complete genome sequence of 'Thermobaculum terrenum' type strain (YNP1).</title>
        <authorList>
            <person name="Kiss H."/>
            <person name="Cleland D."/>
            <person name="Lapidus A."/>
            <person name="Lucas S."/>
            <person name="Glavina Del Rio T."/>
            <person name="Nolan M."/>
            <person name="Tice H."/>
            <person name="Han C."/>
            <person name="Goodwin L."/>
            <person name="Pitluck S."/>
            <person name="Liolios K."/>
            <person name="Ivanova N."/>
            <person name="Mavromatis K."/>
            <person name="Ovchinnikova G."/>
            <person name="Pati A."/>
            <person name="Chen A."/>
            <person name="Palaniappan K."/>
            <person name="Land M."/>
            <person name="Hauser L."/>
            <person name="Chang Y."/>
            <person name="Jeffries C."/>
            <person name="Lu M."/>
            <person name="Brettin T."/>
            <person name="Detter J."/>
            <person name="Goker M."/>
            <person name="Tindall B."/>
            <person name="Beck B."/>
            <person name="McDermott T."/>
            <person name="Woyke T."/>
            <person name="Bristow J."/>
            <person name="Eisen J."/>
            <person name="Markowitz V."/>
            <person name="Hugenholtz P."/>
            <person name="Kyrpides N."/>
            <person name="Klenk H."/>
            <person name="Cheng J."/>
        </authorList>
    </citation>
    <scope>NUCLEOTIDE SEQUENCE [LARGE SCALE GENOMIC DNA]</scope>
    <source>
        <strain evidence="7">ATCC BAA-798 / YNP1</strain>
    </source>
</reference>
<dbReference type="PANTHER" id="PTHR46017">
    <property type="entry name" value="ALPHA-MANNOSIDASE 2C1"/>
    <property type="match status" value="1"/>
</dbReference>
<dbReference type="Pfam" id="PF07748">
    <property type="entry name" value="Glyco_hydro_38C"/>
    <property type="match status" value="1"/>
</dbReference>
<dbReference type="eggNOG" id="COG0383">
    <property type="taxonomic scope" value="Bacteria"/>
</dbReference>
<accession>D1CC94</accession>
<dbReference type="HOGENOM" id="CLU_003442_1_1_0"/>
<dbReference type="SMART" id="SM00872">
    <property type="entry name" value="Alpha-mann_mid"/>
    <property type="match status" value="1"/>
</dbReference>
<dbReference type="Pfam" id="PF01074">
    <property type="entry name" value="Glyco_hydro_38N"/>
    <property type="match status" value="1"/>
</dbReference>
<keyword evidence="4" id="KW-0326">Glycosidase</keyword>
<dbReference type="SUPFAM" id="SSF88713">
    <property type="entry name" value="Glycoside hydrolase/deacetylase"/>
    <property type="match status" value="1"/>
</dbReference>
<dbReference type="InterPro" id="IPR028995">
    <property type="entry name" value="Glyco_hydro_57/38_cen_sf"/>
</dbReference>
<dbReference type="InterPro" id="IPR027291">
    <property type="entry name" value="Glyco_hydro_38_N_sf"/>
</dbReference>
<keyword evidence="7" id="KW-1185">Reference proteome</keyword>
<comment type="similarity">
    <text evidence="1">Belongs to the glycosyl hydrolase 38 family.</text>
</comment>
<dbReference type="InterPro" id="IPR041147">
    <property type="entry name" value="GH38_C"/>
</dbReference>
<dbReference type="InterPro" id="IPR037094">
    <property type="entry name" value="Glyco_hydro_38_cen_sf"/>
</dbReference>
<dbReference type="CAZy" id="GH38">
    <property type="family name" value="Glycoside Hydrolase Family 38"/>
</dbReference>
<proteinExistence type="inferred from homology"/>
<dbReference type="KEGG" id="ttr:Tter_1503"/>
<feature type="domain" description="Glycoside hydrolase family 38 central" evidence="5">
    <location>
        <begin position="269"/>
        <end position="346"/>
    </location>
</feature>